<evidence type="ECO:0000313" key="2">
    <source>
        <dbReference type="EMBL" id="CAB3385370.1"/>
    </source>
</evidence>
<evidence type="ECO:0000256" key="1">
    <source>
        <dbReference type="SAM" id="SignalP"/>
    </source>
</evidence>
<keyword evidence="3" id="KW-1185">Reference proteome</keyword>
<protein>
    <submittedName>
        <fullName evidence="2">Uncharacterized protein</fullName>
    </submittedName>
</protein>
<name>A0A8S1DS73_9INSE</name>
<dbReference type="EMBL" id="CADEPI010000408">
    <property type="protein sequence ID" value="CAB3385370.1"/>
    <property type="molecule type" value="Genomic_DNA"/>
</dbReference>
<comment type="caution">
    <text evidence="2">The sequence shown here is derived from an EMBL/GenBank/DDBJ whole genome shotgun (WGS) entry which is preliminary data.</text>
</comment>
<accession>A0A8S1DS73</accession>
<proteinExistence type="predicted"/>
<feature type="chain" id="PRO_5035759657" evidence="1">
    <location>
        <begin position="24"/>
        <end position="142"/>
    </location>
</feature>
<feature type="signal peptide" evidence="1">
    <location>
        <begin position="1"/>
        <end position="23"/>
    </location>
</feature>
<keyword evidence="1" id="KW-0732">Signal</keyword>
<organism evidence="2 3">
    <name type="scientific">Cloeon dipterum</name>
    <dbReference type="NCBI Taxonomy" id="197152"/>
    <lineage>
        <taxon>Eukaryota</taxon>
        <taxon>Metazoa</taxon>
        <taxon>Ecdysozoa</taxon>
        <taxon>Arthropoda</taxon>
        <taxon>Hexapoda</taxon>
        <taxon>Insecta</taxon>
        <taxon>Pterygota</taxon>
        <taxon>Palaeoptera</taxon>
        <taxon>Ephemeroptera</taxon>
        <taxon>Pisciforma</taxon>
        <taxon>Baetidae</taxon>
        <taxon>Cloeon</taxon>
    </lineage>
</organism>
<gene>
    <name evidence="2" type="ORF">CLODIP_2_CD01107</name>
</gene>
<dbReference type="Proteomes" id="UP000494165">
    <property type="component" value="Unassembled WGS sequence"/>
</dbReference>
<evidence type="ECO:0000313" key="3">
    <source>
        <dbReference type="Proteomes" id="UP000494165"/>
    </source>
</evidence>
<dbReference type="AlphaFoldDB" id="A0A8S1DS73"/>
<reference evidence="2 3" key="1">
    <citation type="submission" date="2020-04" db="EMBL/GenBank/DDBJ databases">
        <authorList>
            <person name="Alioto T."/>
            <person name="Alioto T."/>
            <person name="Gomez Garrido J."/>
        </authorList>
    </citation>
    <scope>NUCLEOTIDE SEQUENCE [LARGE SCALE GENOMIC DNA]</scope>
</reference>
<sequence length="142" mass="15254">MMAATRNSLIFLVLVCVACPALSKNPRRISSEVELIEAKNVTIGKNASGDFTITRNPALDTTLVTTAGDLLSTIIKAIFGGDDKSSREGGGFMSVVKKILCKIVSIDSLCSSGTDFKDVPVNITYGQLKEVENKIRKVLPFD</sequence>